<keyword evidence="1" id="KW-0812">Transmembrane</keyword>
<keyword evidence="1" id="KW-0472">Membrane</keyword>
<accession>A0A1Y2CXF2</accession>
<dbReference type="AlphaFoldDB" id="A0A1Y2CXF2"/>
<dbReference type="Proteomes" id="UP000193920">
    <property type="component" value="Unassembled WGS sequence"/>
</dbReference>
<dbReference type="EMBL" id="MCOG01000095">
    <property type="protein sequence ID" value="ORY51711.1"/>
    <property type="molecule type" value="Genomic_DNA"/>
</dbReference>
<feature type="transmembrane region" description="Helical" evidence="1">
    <location>
        <begin position="12"/>
        <end position="34"/>
    </location>
</feature>
<name>A0A1Y2CXF2_9FUNG</name>
<evidence type="ECO:0000256" key="1">
    <source>
        <dbReference type="SAM" id="Phobius"/>
    </source>
</evidence>
<protein>
    <submittedName>
        <fullName evidence="2">Uncharacterized protein</fullName>
    </submittedName>
</protein>
<keyword evidence="1" id="KW-1133">Transmembrane helix</keyword>
<keyword evidence="3" id="KW-1185">Reference proteome</keyword>
<evidence type="ECO:0000313" key="2">
    <source>
        <dbReference type="EMBL" id="ORY51711.1"/>
    </source>
</evidence>
<comment type="caution">
    <text evidence="2">The sequence shown here is derived from an EMBL/GenBank/DDBJ whole genome shotgun (WGS) entry which is preliminary data.</text>
</comment>
<gene>
    <name evidence="2" type="ORF">LY90DRAFT_670574</name>
</gene>
<proteinExistence type="predicted"/>
<sequence length="248" mass="28440">METNFYCLISKLYIQSDIIKILFFLIIIINVNAIEVSNEDEFKNALNLNSSNIILKSSFSLDNDYYMLNSKVKSIRIIGSSKNVTLSFKNEFNGLHFNEYEHVEIENLSIHGNLDIINCTNTNIVNINLYGVLKSDNLNEYQLTISNMNYKKLQKRMSKNGILIHGGINVIDNSKIYGSTTISESIIKIFNLNNKSELSNNKIKVYIKNSYFSGEFVNCILEGSYINLKIEDSKFKNGFTFNNGYKHI</sequence>
<evidence type="ECO:0000313" key="3">
    <source>
        <dbReference type="Proteomes" id="UP000193920"/>
    </source>
</evidence>
<organism evidence="2 3">
    <name type="scientific">Neocallimastix californiae</name>
    <dbReference type="NCBI Taxonomy" id="1754190"/>
    <lineage>
        <taxon>Eukaryota</taxon>
        <taxon>Fungi</taxon>
        <taxon>Fungi incertae sedis</taxon>
        <taxon>Chytridiomycota</taxon>
        <taxon>Chytridiomycota incertae sedis</taxon>
        <taxon>Neocallimastigomycetes</taxon>
        <taxon>Neocallimastigales</taxon>
        <taxon>Neocallimastigaceae</taxon>
        <taxon>Neocallimastix</taxon>
    </lineage>
</organism>
<reference evidence="2 3" key="1">
    <citation type="submission" date="2016-08" db="EMBL/GenBank/DDBJ databases">
        <title>A Parts List for Fungal Cellulosomes Revealed by Comparative Genomics.</title>
        <authorList>
            <consortium name="DOE Joint Genome Institute"/>
            <person name="Haitjema C.H."/>
            <person name="Gilmore S.P."/>
            <person name="Henske J.K."/>
            <person name="Solomon K.V."/>
            <person name="De Groot R."/>
            <person name="Kuo A."/>
            <person name="Mondo S.J."/>
            <person name="Salamov A.A."/>
            <person name="Labutti K."/>
            <person name="Zhao Z."/>
            <person name="Chiniquy J."/>
            <person name="Barry K."/>
            <person name="Brewer H.M."/>
            <person name="Purvine S.O."/>
            <person name="Wright A.T."/>
            <person name="Boxma B."/>
            <person name="Van Alen T."/>
            <person name="Hackstein J.H."/>
            <person name="Baker S.E."/>
            <person name="Grigoriev I.V."/>
            <person name="O'Malley M.A."/>
        </authorList>
    </citation>
    <scope>NUCLEOTIDE SEQUENCE [LARGE SCALE GENOMIC DNA]</scope>
    <source>
        <strain evidence="2 3">G1</strain>
    </source>
</reference>